<reference evidence="2" key="1">
    <citation type="journal article" date="2019" name="Int. J. Syst. Evol. Microbiol.">
        <title>The Global Catalogue of Microorganisms (GCM) 10K type strain sequencing project: providing services to taxonomists for standard genome sequencing and annotation.</title>
        <authorList>
            <consortium name="The Broad Institute Genomics Platform"/>
            <consortium name="The Broad Institute Genome Sequencing Center for Infectious Disease"/>
            <person name="Wu L."/>
            <person name="Ma J."/>
        </authorList>
    </citation>
    <scope>NUCLEOTIDE SEQUENCE [LARGE SCALE GENOMIC DNA]</scope>
    <source>
        <strain evidence="2">JCM 13022</strain>
    </source>
</reference>
<accession>A0ABP4G7H2</accession>
<proteinExistence type="predicted"/>
<comment type="caution">
    <text evidence="1">The sequence shown here is derived from an EMBL/GenBank/DDBJ whole genome shotgun (WGS) entry which is preliminary data.</text>
</comment>
<dbReference type="SUPFAM" id="SSF55144">
    <property type="entry name" value="LigT-like"/>
    <property type="match status" value="1"/>
</dbReference>
<dbReference type="InterPro" id="IPR009097">
    <property type="entry name" value="Cyclic_Pdiesterase"/>
</dbReference>
<keyword evidence="2" id="KW-1185">Reference proteome</keyword>
<name>A0ABP4G7H2_9PSEU</name>
<sequence>MTRSPGHSVLAVGVDPLEGYVRTRTAHYDPSFVSADPSFVHAHITLLAPWLPDPTQDDLDVVARIAAEAPAFDTVLARIETFPDGLIHLRADPDRPLRTLTRSLTAAFPQCPPYRGEFGDVVPHLTLDRVADGITPETVAADLGGVLPVRLRVDRIDLQWWENHNCHVRESWKLTGGR</sequence>
<dbReference type="Gene3D" id="3.90.1140.10">
    <property type="entry name" value="Cyclic phosphodiesterase"/>
    <property type="match status" value="1"/>
</dbReference>
<protein>
    <recommendedName>
        <fullName evidence="3">2'-5' RNA ligase superfamily protein</fullName>
    </recommendedName>
</protein>
<gene>
    <name evidence="1" type="ORF">GCM10009675_37620</name>
</gene>
<evidence type="ECO:0008006" key="3">
    <source>
        <dbReference type="Google" id="ProtNLM"/>
    </source>
</evidence>
<dbReference type="EMBL" id="BAAALM010000015">
    <property type="protein sequence ID" value="GAA1212747.1"/>
    <property type="molecule type" value="Genomic_DNA"/>
</dbReference>
<evidence type="ECO:0000313" key="2">
    <source>
        <dbReference type="Proteomes" id="UP001500467"/>
    </source>
</evidence>
<dbReference type="Pfam" id="PF13563">
    <property type="entry name" value="2_5_RNA_ligase2"/>
    <property type="match status" value="1"/>
</dbReference>
<organism evidence="1 2">
    <name type="scientific">Prauserella alba</name>
    <dbReference type="NCBI Taxonomy" id="176898"/>
    <lineage>
        <taxon>Bacteria</taxon>
        <taxon>Bacillati</taxon>
        <taxon>Actinomycetota</taxon>
        <taxon>Actinomycetes</taxon>
        <taxon>Pseudonocardiales</taxon>
        <taxon>Pseudonocardiaceae</taxon>
        <taxon>Prauserella</taxon>
    </lineage>
</organism>
<dbReference type="RefSeq" id="WP_253857567.1">
    <property type="nucleotide sequence ID" value="NZ_BAAALM010000015.1"/>
</dbReference>
<dbReference type="Proteomes" id="UP001500467">
    <property type="component" value="Unassembled WGS sequence"/>
</dbReference>
<evidence type="ECO:0000313" key="1">
    <source>
        <dbReference type="EMBL" id="GAA1212747.1"/>
    </source>
</evidence>